<dbReference type="EMBL" id="PNCM01000454">
    <property type="protein sequence ID" value="TMP74218.1"/>
    <property type="molecule type" value="Genomic_DNA"/>
</dbReference>
<feature type="non-terminal residue" evidence="1">
    <location>
        <position position="102"/>
    </location>
</feature>
<evidence type="ECO:0000313" key="1">
    <source>
        <dbReference type="EMBL" id="TMP74218.1"/>
    </source>
</evidence>
<dbReference type="AlphaFoldDB" id="A0A5S3YM03"/>
<protein>
    <submittedName>
        <fullName evidence="1">Uncharacterized protein</fullName>
    </submittedName>
</protein>
<sequence>MEDSEKKVRKPKSSDYYEQLLQSEFNHKEFVGEFKYPLEAREIIVRKTSKLIKLKIRMTDTNNPDKEVLYKFIVAAYNYAYFDKSAALSAKQFFLSIAPRFV</sequence>
<reference evidence="2" key="2">
    <citation type="submission" date="2019-06" db="EMBL/GenBank/DDBJ databases">
        <title>Co-occurence of chitin degradation, pigmentation and bioactivity in marine Pseudoalteromonas.</title>
        <authorList>
            <person name="Sonnenschein E.C."/>
            <person name="Bech P.K."/>
        </authorList>
    </citation>
    <scope>NUCLEOTIDE SEQUENCE [LARGE SCALE GENOMIC DNA]</scope>
    <source>
        <strain evidence="2">S1189</strain>
    </source>
</reference>
<proteinExistence type="predicted"/>
<organism evidence="1 2">
    <name type="scientific">Pseudoalteromonas phenolica</name>
    <dbReference type="NCBI Taxonomy" id="161398"/>
    <lineage>
        <taxon>Bacteria</taxon>
        <taxon>Pseudomonadati</taxon>
        <taxon>Pseudomonadota</taxon>
        <taxon>Gammaproteobacteria</taxon>
        <taxon>Alteromonadales</taxon>
        <taxon>Pseudoalteromonadaceae</taxon>
        <taxon>Pseudoalteromonas</taxon>
    </lineage>
</organism>
<comment type="caution">
    <text evidence="1">The sequence shown here is derived from an EMBL/GenBank/DDBJ whole genome shotgun (WGS) entry which is preliminary data.</text>
</comment>
<evidence type="ECO:0000313" key="2">
    <source>
        <dbReference type="Proteomes" id="UP000307362"/>
    </source>
</evidence>
<accession>A0A5S3YM03</accession>
<gene>
    <name evidence="1" type="ORF">CWB73_22260</name>
</gene>
<dbReference type="Proteomes" id="UP000307362">
    <property type="component" value="Unassembled WGS sequence"/>
</dbReference>
<reference evidence="1 2" key="1">
    <citation type="submission" date="2017-12" db="EMBL/GenBank/DDBJ databases">
        <authorList>
            <person name="Paulsen S."/>
            <person name="Gram L.K."/>
        </authorList>
    </citation>
    <scope>NUCLEOTIDE SEQUENCE [LARGE SCALE GENOMIC DNA]</scope>
    <source>
        <strain evidence="1 2">S1189</strain>
    </source>
</reference>
<name>A0A5S3YM03_9GAMM</name>